<feature type="signal peptide" evidence="11">
    <location>
        <begin position="1"/>
        <end position="19"/>
    </location>
</feature>
<feature type="region of interest" description="Disordered" evidence="9">
    <location>
        <begin position="481"/>
        <end position="508"/>
    </location>
</feature>
<evidence type="ECO:0000256" key="2">
    <source>
        <dbReference type="ARBA" id="ARBA00022692"/>
    </source>
</evidence>
<sequence length="592" mass="62781">MRSLLPLVGLLSLATTSLAQTFVPKNWTDVDSVPSDQAIEVAIVSGHNTIPIAGVLPKTTDAGTDPPISGPGLLLTAKNELNIQEGQIILVSCDPGAWPGFETLNSALSAAEGLDVAAIIMYSSTSDTCDLTSDDNGFPDFYASKSAMDTATMLQRFKPTLQGSNTINVVIGPSDNSSNGTGSTDNSSLDNDANGPTPSTTVAMIVLYSITGVITTLFLAVIITGAVRAHRHPERYGPQAVFGHPRQSRARGLARAMLDSLPIVKVGDRSADASKLGDVELAAQNHVDENGERTHAEATDSIHQVGNTDRSEALPSSEANSSSETPPRESGIAAAAVTTASPSGSGDHTQGCSICTEDFVIGEDQRVLPCDHRFHPNCVDPWLLNVSGTCPLCRIDLNPPNDQTNPDEMEDGAEDSPTSGRNHTTVPPTAMTEEEMSREQQARGSRTFTNSVLLSIVGLSRPNPTSREEQRRAFEAYAAWQQQQREMGRQESPAPSEGDAENESRLRRTMRNVFRVRTRRTGTLSDITADEPVAESNADSAARATTASPKMATDPGHVTAQESDTILPAETSGPSTSTDASRRAAAPSTSHQ</sequence>
<evidence type="ECO:0000256" key="6">
    <source>
        <dbReference type="ARBA" id="ARBA00022989"/>
    </source>
</evidence>
<feature type="region of interest" description="Disordered" evidence="9">
    <location>
        <begin position="399"/>
        <end position="449"/>
    </location>
</feature>
<dbReference type="Pfam" id="PF13639">
    <property type="entry name" value="zf-RING_2"/>
    <property type="match status" value="1"/>
</dbReference>
<feature type="compositionally biased region" description="Polar residues" evidence="9">
    <location>
        <begin position="338"/>
        <end position="349"/>
    </location>
</feature>
<dbReference type="AlphaFoldDB" id="A0AAQ3R693"/>
<feature type="domain" description="RING-type" evidence="12">
    <location>
        <begin position="352"/>
        <end position="394"/>
    </location>
</feature>
<evidence type="ECO:0000259" key="12">
    <source>
        <dbReference type="PROSITE" id="PS50089"/>
    </source>
</evidence>
<evidence type="ECO:0000256" key="3">
    <source>
        <dbReference type="ARBA" id="ARBA00022723"/>
    </source>
</evidence>
<feature type="compositionally biased region" description="Polar residues" evidence="9">
    <location>
        <begin position="416"/>
        <end position="427"/>
    </location>
</feature>
<feature type="chain" id="PRO_5042869559" description="RING-type domain-containing protein" evidence="11">
    <location>
        <begin position="20"/>
        <end position="592"/>
    </location>
</feature>
<evidence type="ECO:0000256" key="10">
    <source>
        <dbReference type="SAM" id="Phobius"/>
    </source>
</evidence>
<feature type="compositionally biased region" description="Acidic residues" evidence="9">
    <location>
        <begin position="405"/>
        <end position="414"/>
    </location>
</feature>
<evidence type="ECO:0000313" key="14">
    <source>
        <dbReference type="Proteomes" id="UP001303373"/>
    </source>
</evidence>
<feature type="compositionally biased region" description="Polar residues" evidence="9">
    <location>
        <begin position="537"/>
        <end position="548"/>
    </location>
</feature>
<evidence type="ECO:0000313" key="13">
    <source>
        <dbReference type="EMBL" id="WPH02916.1"/>
    </source>
</evidence>
<accession>A0AAQ3R693</accession>
<dbReference type="EMBL" id="CP138588">
    <property type="protein sequence ID" value="WPH02916.1"/>
    <property type="molecule type" value="Genomic_DNA"/>
</dbReference>
<feature type="region of interest" description="Disordered" evidence="9">
    <location>
        <begin position="523"/>
        <end position="592"/>
    </location>
</feature>
<dbReference type="InterPro" id="IPR001841">
    <property type="entry name" value="Znf_RING"/>
</dbReference>
<name>A0AAQ3R693_9PEZI</name>
<feature type="compositionally biased region" description="Basic and acidic residues" evidence="9">
    <location>
        <begin position="288"/>
        <end position="300"/>
    </location>
</feature>
<dbReference type="InterPro" id="IPR013083">
    <property type="entry name" value="Znf_RING/FYVE/PHD"/>
</dbReference>
<dbReference type="GO" id="GO:0008270">
    <property type="term" value="F:zinc ion binding"/>
    <property type="evidence" value="ECO:0007669"/>
    <property type="project" value="UniProtKB-KW"/>
</dbReference>
<feature type="region of interest" description="Disordered" evidence="9">
    <location>
        <begin position="168"/>
        <end position="195"/>
    </location>
</feature>
<reference evidence="13 14" key="1">
    <citation type="submission" date="2023-11" db="EMBL/GenBank/DDBJ databases">
        <title>An acidophilic fungus is an integral part of prey digestion in a carnivorous sundew plant.</title>
        <authorList>
            <person name="Tsai I.J."/>
        </authorList>
    </citation>
    <scope>NUCLEOTIDE SEQUENCE [LARGE SCALE GENOMIC DNA]</scope>
    <source>
        <strain evidence="13">169a</strain>
    </source>
</reference>
<keyword evidence="7 10" id="KW-0472">Membrane</keyword>
<dbReference type="SMART" id="SM00184">
    <property type="entry name" value="RING"/>
    <property type="match status" value="1"/>
</dbReference>
<dbReference type="GO" id="GO:0016020">
    <property type="term" value="C:membrane"/>
    <property type="evidence" value="ECO:0007669"/>
    <property type="project" value="UniProtKB-SubCell"/>
</dbReference>
<evidence type="ECO:0000256" key="1">
    <source>
        <dbReference type="ARBA" id="ARBA00004370"/>
    </source>
</evidence>
<feature type="region of interest" description="Disordered" evidence="9">
    <location>
        <begin position="288"/>
        <end position="349"/>
    </location>
</feature>
<dbReference type="Gene3D" id="3.30.40.10">
    <property type="entry name" value="Zinc/RING finger domain, C3HC4 (zinc finger)"/>
    <property type="match status" value="1"/>
</dbReference>
<dbReference type="Proteomes" id="UP001303373">
    <property type="component" value="Chromosome 9"/>
</dbReference>
<evidence type="ECO:0000256" key="7">
    <source>
        <dbReference type="ARBA" id="ARBA00023136"/>
    </source>
</evidence>
<comment type="subcellular location">
    <subcellularLocation>
        <location evidence="1">Membrane</location>
    </subcellularLocation>
</comment>
<keyword evidence="2 10" id="KW-0812">Transmembrane</keyword>
<evidence type="ECO:0000256" key="4">
    <source>
        <dbReference type="ARBA" id="ARBA00022771"/>
    </source>
</evidence>
<feature type="compositionally biased region" description="Low complexity" evidence="9">
    <location>
        <begin position="574"/>
        <end position="592"/>
    </location>
</feature>
<evidence type="ECO:0000256" key="11">
    <source>
        <dbReference type="SAM" id="SignalP"/>
    </source>
</evidence>
<feature type="compositionally biased region" description="Low complexity" evidence="9">
    <location>
        <begin position="174"/>
        <end position="188"/>
    </location>
</feature>
<dbReference type="CDD" id="cd16454">
    <property type="entry name" value="RING-H2_PA-TM-RING"/>
    <property type="match status" value="1"/>
</dbReference>
<keyword evidence="5" id="KW-0862">Zinc</keyword>
<evidence type="ECO:0000256" key="5">
    <source>
        <dbReference type="ARBA" id="ARBA00022833"/>
    </source>
</evidence>
<protein>
    <recommendedName>
        <fullName evidence="12">RING-type domain-containing protein</fullName>
    </recommendedName>
</protein>
<proteinExistence type="predicted"/>
<dbReference type="PANTHER" id="PTHR46539:SF1">
    <property type="entry name" value="E3 UBIQUITIN-PROTEIN LIGASE ATL42"/>
    <property type="match status" value="1"/>
</dbReference>
<feature type="transmembrane region" description="Helical" evidence="10">
    <location>
        <begin position="205"/>
        <end position="227"/>
    </location>
</feature>
<keyword evidence="4 8" id="KW-0863">Zinc-finger</keyword>
<organism evidence="13 14">
    <name type="scientific">Acrodontium crateriforme</name>
    <dbReference type="NCBI Taxonomy" id="150365"/>
    <lineage>
        <taxon>Eukaryota</taxon>
        <taxon>Fungi</taxon>
        <taxon>Dikarya</taxon>
        <taxon>Ascomycota</taxon>
        <taxon>Pezizomycotina</taxon>
        <taxon>Dothideomycetes</taxon>
        <taxon>Dothideomycetidae</taxon>
        <taxon>Mycosphaerellales</taxon>
        <taxon>Teratosphaeriaceae</taxon>
        <taxon>Acrodontium</taxon>
    </lineage>
</organism>
<dbReference type="PROSITE" id="PS50089">
    <property type="entry name" value="ZF_RING_2"/>
    <property type="match status" value="1"/>
</dbReference>
<keyword evidence="14" id="KW-1185">Reference proteome</keyword>
<evidence type="ECO:0000256" key="8">
    <source>
        <dbReference type="PROSITE-ProRule" id="PRU00175"/>
    </source>
</evidence>
<keyword evidence="6 10" id="KW-1133">Transmembrane helix</keyword>
<gene>
    <name evidence="13" type="ORF">R9X50_00578600</name>
</gene>
<keyword evidence="11" id="KW-0732">Signal</keyword>
<evidence type="ECO:0000256" key="9">
    <source>
        <dbReference type="SAM" id="MobiDB-lite"/>
    </source>
</evidence>
<dbReference type="PANTHER" id="PTHR46539">
    <property type="entry name" value="E3 UBIQUITIN-PROTEIN LIGASE ATL42"/>
    <property type="match status" value="1"/>
</dbReference>
<keyword evidence="3" id="KW-0479">Metal-binding</keyword>
<dbReference type="SUPFAM" id="SSF57850">
    <property type="entry name" value="RING/U-box"/>
    <property type="match status" value="1"/>
</dbReference>